<evidence type="ECO:0000313" key="2">
    <source>
        <dbReference type="EMBL" id="KAG0592715.1"/>
    </source>
</evidence>
<proteinExistence type="predicted"/>
<feature type="signal peptide" evidence="1">
    <location>
        <begin position="1"/>
        <end position="34"/>
    </location>
</feature>
<dbReference type="Proteomes" id="UP000822688">
    <property type="component" value="Chromosome 1"/>
</dbReference>
<reference evidence="3" key="1">
    <citation type="submission" date="2020-06" db="EMBL/GenBank/DDBJ databases">
        <title>WGS assembly of Ceratodon purpureus strain R40.</title>
        <authorList>
            <person name="Carey S.B."/>
            <person name="Jenkins J."/>
            <person name="Shu S."/>
            <person name="Lovell J.T."/>
            <person name="Sreedasyam A."/>
            <person name="Maumus F."/>
            <person name="Tiley G.P."/>
            <person name="Fernandez-Pozo N."/>
            <person name="Barry K."/>
            <person name="Chen C."/>
            <person name="Wang M."/>
            <person name="Lipzen A."/>
            <person name="Daum C."/>
            <person name="Saski C.A."/>
            <person name="Payton A.C."/>
            <person name="Mcbreen J.C."/>
            <person name="Conrad R.E."/>
            <person name="Kollar L.M."/>
            <person name="Olsson S."/>
            <person name="Huttunen S."/>
            <person name="Landis J.B."/>
            <person name="Wickett N.J."/>
            <person name="Johnson M.G."/>
            <person name="Rensing S.A."/>
            <person name="Grimwood J."/>
            <person name="Schmutz J."/>
            <person name="Mcdaniel S.F."/>
        </authorList>
    </citation>
    <scope>NUCLEOTIDE SEQUENCE</scope>
    <source>
        <strain evidence="3">R40</strain>
    </source>
</reference>
<dbReference type="AlphaFoldDB" id="A0A8T0JAD8"/>
<comment type="caution">
    <text evidence="3">The sequence shown here is derived from an EMBL/GenBank/DDBJ whole genome shotgun (WGS) entry which is preliminary data.</text>
</comment>
<feature type="chain" id="PRO_5036274575" evidence="1">
    <location>
        <begin position="35"/>
        <end position="90"/>
    </location>
</feature>
<protein>
    <submittedName>
        <fullName evidence="3">Uncharacterized protein</fullName>
    </submittedName>
</protein>
<dbReference type="EMBL" id="CM026421">
    <property type="protein sequence ID" value="KAG0592717.1"/>
    <property type="molecule type" value="Genomic_DNA"/>
</dbReference>
<keyword evidence="1" id="KW-0732">Signal</keyword>
<gene>
    <name evidence="2" type="ORF">KC19_1G275700</name>
    <name evidence="3" type="ORF">KC19_1G275900</name>
</gene>
<evidence type="ECO:0000313" key="3">
    <source>
        <dbReference type="EMBL" id="KAG0592717.1"/>
    </source>
</evidence>
<sequence length="90" mass="10417">MVHSFPSLCKLYCHCHWFCERWWLLSCLECLCLGRALHAEREEGVFTKVRLGKSGLFRSRRLCSDEFPVGMANGDFVNINHINLGSVAQW</sequence>
<dbReference type="EMBL" id="CM026421">
    <property type="protein sequence ID" value="KAG0592715.1"/>
    <property type="molecule type" value="Genomic_DNA"/>
</dbReference>
<keyword evidence="4" id="KW-1185">Reference proteome</keyword>
<name>A0A8T0JAD8_CERPU</name>
<evidence type="ECO:0000313" key="4">
    <source>
        <dbReference type="Proteomes" id="UP000822688"/>
    </source>
</evidence>
<accession>A0A8T0JAD8</accession>
<organism evidence="3 4">
    <name type="scientific">Ceratodon purpureus</name>
    <name type="common">Fire moss</name>
    <name type="synonym">Dicranum purpureum</name>
    <dbReference type="NCBI Taxonomy" id="3225"/>
    <lineage>
        <taxon>Eukaryota</taxon>
        <taxon>Viridiplantae</taxon>
        <taxon>Streptophyta</taxon>
        <taxon>Embryophyta</taxon>
        <taxon>Bryophyta</taxon>
        <taxon>Bryophytina</taxon>
        <taxon>Bryopsida</taxon>
        <taxon>Dicranidae</taxon>
        <taxon>Pseudoditrichales</taxon>
        <taxon>Ditrichaceae</taxon>
        <taxon>Ceratodon</taxon>
    </lineage>
</organism>
<evidence type="ECO:0000256" key="1">
    <source>
        <dbReference type="SAM" id="SignalP"/>
    </source>
</evidence>